<evidence type="ECO:0000259" key="8">
    <source>
        <dbReference type="Pfam" id="PF01551"/>
    </source>
</evidence>
<keyword evidence="5" id="KW-0862">Zinc</keyword>
<keyword evidence="7" id="KW-0175">Coiled coil</keyword>
<feature type="coiled-coil region" evidence="7">
    <location>
        <begin position="41"/>
        <end position="93"/>
    </location>
</feature>
<name>A0A219B1M0_9SPHN</name>
<evidence type="ECO:0000256" key="7">
    <source>
        <dbReference type="SAM" id="Coils"/>
    </source>
</evidence>
<evidence type="ECO:0000256" key="5">
    <source>
        <dbReference type="ARBA" id="ARBA00022833"/>
    </source>
</evidence>
<comment type="cofactor">
    <cofactor evidence="1">
        <name>Zn(2+)</name>
        <dbReference type="ChEBI" id="CHEBI:29105"/>
    </cofactor>
</comment>
<organism evidence="9 10">
    <name type="scientific">Pacificimonas flava</name>
    <dbReference type="NCBI Taxonomy" id="1234595"/>
    <lineage>
        <taxon>Bacteria</taxon>
        <taxon>Pseudomonadati</taxon>
        <taxon>Pseudomonadota</taxon>
        <taxon>Alphaproteobacteria</taxon>
        <taxon>Sphingomonadales</taxon>
        <taxon>Sphingosinicellaceae</taxon>
        <taxon>Pacificimonas</taxon>
    </lineage>
</organism>
<evidence type="ECO:0000256" key="4">
    <source>
        <dbReference type="ARBA" id="ARBA00022801"/>
    </source>
</evidence>
<dbReference type="RefSeq" id="WP_088711030.1">
    <property type="nucleotide sequence ID" value="NZ_NFZT01000001.1"/>
</dbReference>
<dbReference type="PANTHER" id="PTHR21666:SF288">
    <property type="entry name" value="CELL DIVISION PROTEIN YTFB"/>
    <property type="match status" value="1"/>
</dbReference>
<evidence type="ECO:0000256" key="6">
    <source>
        <dbReference type="ARBA" id="ARBA00023049"/>
    </source>
</evidence>
<evidence type="ECO:0000256" key="3">
    <source>
        <dbReference type="ARBA" id="ARBA00022723"/>
    </source>
</evidence>
<feature type="coiled-coil region" evidence="7">
    <location>
        <begin position="164"/>
        <end position="202"/>
    </location>
</feature>
<keyword evidence="10" id="KW-1185">Reference proteome</keyword>
<sequence length="390" mass="41046">MPADPRATAILLGVLLFTGAEPGRAQDAGPETEAVDSALAVDREARELRRESEEAAAAASQAEAQVRQMAAEIQVLEGRALAAERRLQTLQSRRGALLDRVAEREEGLTALLAALQSMARRPAAAMLLEPGSALEAARLASLVKTVRPKILARTADLRADLDRLAALRRSVAKQRSALARTEAQLSERMSEYSDAAARYRRRSRSLSQNAATAATRASRLAANAVEAAGLDRGLALPDDIERGRRLRSHRPARAEVDALGYRRPATGPVLARFGAPSEVGVIGRGITLGTRKGALVTSPANGTVVYAGPFRDYGGVVILEHGNVATGPPMTTIISGLADVEAQVGQEVSRGLPVGRAGAAGVALELRRGGTPVDPLFYIAGEARASQEDG</sequence>
<evidence type="ECO:0000256" key="2">
    <source>
        <dbReference type="ARBA" id="ARBA00022670"/>
    </source>
</evidence>
<accession>A0A219B1M0</accession>
<dbReference type="OrthoDB" id="9809144at2"/>
<gene>
    <name evidence="9" type="ORF">B5C34_01370</name>
</gene>
<dbReference type="GO" id="GO:0006508">
    <property type="term" value="P:proteolysis"/>
    <property type="evidence" value="ECO:0007669"/>
    <property type="project" value="UniProtKB-KW"/>
</dbReference>
<dbReference type="Proteomes" id="UP000198462">
    <property type="component" value="Unassembled WGS sequence"/>
</dbReference>
<dbReference type="AlphaFoldDB" id="A0A219B1M0"/>
<keyword evidence="2" id="KW-0645">Protease</keyword>
<dbReference type="Gene3D" id="2.70.70.10">
    <property type="entry name" value="Glucose Permease (Domain IIA)"/>
    <property type="match status" value="1"/>
</dbReference>
<dbReference type="SUPFAM" id="SSF51261">
    <property type="entry name" value="Duplicated hybrid motif"/>
    <property type="match status" value="1"/>
</dbReference>
<dbReference type="CDD" id="cd12797">
    <property type="entry name" value="M23_peptidase"/>
    <property type="match status" value="1"/>
</dbReference>
<dbReference type="GO" id="GO:0004222">
    <property type="term" value="F:metalloendopeptidase activity"/>
    <property type="evidence" value="ECO:0007669"/>
    <property type="project" value="TreeGrafter"/>
</dbReference>
<comment type="caution">
    <text evidence="9">The sequence shown here is derived from an EMBL/GenBank/DDBJ whole genome shotgun (WGS) entry which is preliminary data.</text>
</comment>
<dbReference type="InterPro" id="IPR050570">
    <property type="entry name" value="Cell_wall_metabolism_enzyme"/>
</dbReference>
<evidence type="ECO:0000313" key="10">
    <source>
        <dbReference type="Proteomes" id="UP000198462"/>
    </source>
</evidence>
<dbReference type="InterPro" id="IPR016047">
    <property type="entry name" value="M23ase_b-sheet_dom"/>
</dbReference>
<dbReference type="Pfam" id="PF01551">
    <property type="entry name" value="Peptidase_M23"/>
    <property type="match status" value="1"/>
</dbReference>
<dbReference type="InterPro" id="IPR011055">
    <property type="entry name" value="Dup_hybrid_motif"/>
</dbReference>
<feature type="domain" description="M23ase beta-sheet core" evidence="8">
    <location>
        <begin position="284"/>
        <end position="375"/>
    </location>
</feature>
<dbReference type="EMBL" id="NFZT01000001">
    <property type="protein sequence ID" value="OWV32231.1"/>
    <property type="molecule type" value="Genomic_DNA"/>
</dbReference>
<keyword evidence="6" id="KW-0482">Metalloprotease</keyword>
<dbReference type="PANTHER" id="PTHR21666">
    <property type="entry name" value="PEPTIDASE-RELATED"/>
    <property type="match status" value="1"/>
</dbReference>
<reference evidence="10" key="1">
    <citation type="submission" date="2017-05" db="EMBL/GenBank/DDBJ databases">
        <authorList>
            <person name="Lin X."/>
        </authorList>
    </citation>
    <scope>NUCLEOTIDE SEQUENCE [LARGE SCALE GENOMIC DNA]</scope>
    <source>
        <strain evidence="10">JLT2012</strain>
    </source>
</reference>
<protein>
    <recommendedName>
        <fullName evidence="8">M23ase beta-sheet core domain-containing protein</fullName>
    </recommendedName>
</protein>
<keyword evidence="3" id="KW-0479">Metal-binding</keyword>
<proteinExistence type="predicted"/>
<keyword evidence="4" id="KW-0378">Hydrolase</keyword>
<evidence type="ECO:0000256" key="1">
    <source>
        <dbReference type="ARBA" id="ARBA00001947"/>
    </source>
</evidence>
<evidence type="ECO:0000313" key="9">
    <source>
        <dbReference type="EMBL" id="OWV32231.1"/>
    </source>
</evidence>
<dbReference type="GO" id="GO:0046872">
    <property type="term" value="F:metal ion binding"/>
    <property type="evidence" value="ECO:0007669"/>
    <property type="project" value="UniProtKB-KW"/>
</dbReference>